<feature type="region of interest" description="Disordered" evidence="9">
    <location>
        <begin position="80"/>
        <end position="101"/>
    </location>
</feature>
<protein>
    <recommendedName>
        <fullName evidence="4">mannan endo-1,4-beta-mannosidase</fullName>
        <ecNumber evidence="4">3.2.1.78</ecNumber>
    </recommendedName>
</protein>
<evidence type="ECO:0000256" key="4">
    <source>
        <dbReference type="ARBA" id="ARBA00012706"/>
    </source>
</evidence>
<evidence type="ECO:0000256" key="7">
    <source>
        <dbReference type="ARBA" id="ARBA00022801"/>
    </source>
</evidence>
<evidence type="ECO:0000256" key="1">
    <source>
        <dbReference type="ARBA" id="ARBA00001678"/>
    </source>
</evidence>
<keyword evidence="8" id="KW-0326">Glycosidase</keyword>
<accession>A0A167QBC3</accession>
<dbReference type="Pfam" id="PF26410">
    <property type="entry name" value="GH5_mannosidase"/>
    <property type="match status" value="1"/>
</dbReference>
<reference evidence="12 13" key="1">
    <citation type="journal article" date="2016" name="Mol. Biol. Evol.">
        <title>Comparative Genomics of Early-Diverging Mushroom-Forming Fungi Provides Insights into the Origins of Lignocellulose Decay Capabilities.</title>
        <authorList>
            <person name="Nagy L.G."/>
            <person name="Riley R."/>
            <person name="Tritt A."/>
            <person name="Adam C."/>
            <person name="Daum C."/>
            <person name="Floudas D."/>
            <person name="Sun H."/>
            <person name="Yadav J.S."/>
            <person name="Pangilinan J."/>
            <person name="Larsson K.H."/>
            <person name="Matsuura K."/>
            <person name="Barry K."/>
            <person name="Labutti K."/>
            <person name="Kuo R."/>
            <person name="Ohm R.A."/>
            <person name="Bhattacharya S.S."/>
            <person name="Shirouzu T."/>
            <person name="Yoshinaga Y."/>
            <person name="Martin F.M."/>
            <person name="Grigoriev I.V."/>
            <person name="Hibbett D.S."/>
        </authorList>
    </citation>
    <scope>NUCLEOTIDE SEQUENCE [LARGE SCALE GENOMIC DNA]</scope>
    <source>
        <strain evidence="12 13">TUFC12733</strain>
    </source>
</reference>
<keyword evidence="5" id="KW-0964">Secreted</keyword>
<feature type="signal peptide" evidence="10">
    <location>
        <begin position="1"/>
        <end position="23"/>
    </location>
</feature>
<dbReference type="InterPro" id="IPR001547">
    <property type="entry name" value="Glyco_hydro_5"/>
</dbReference>
<feature type="chain" id="PRO_5007891448" description="mannan endo-1,4-beta-mannosidase" evidence="10">
    <location>
        <begin position="24"/>
        <end position="585"/>
    </location>
</feature>
<dbReference type="InterPro" id="IPR017853">
    <property type="entry name" value="GH"/>
</dbReference>
<keyword evidence="13" id="KW-1185">Reference proteome</keyword>
<evidence type="ECO:0000256" key="8">
    <source>
        <dbReference type="ARBA" id="ARBA00023295"/>
    </source>
</evidence>
<dbReference type="GO" id="GO:0016985">
    <property type="term" value="F:mannan endo-1,4-beta-mannosidase activity"/>
    <property type="evidence" value="ECO:0007669"/>
    <property type="project" value="UniProtKB-EC"/>
</dbReference>
<dbReference type="STRING" id="1330018.A0A167QBC3"/>
<evidence type="ECO:0000313" key="13">
    <source>
        <dbReference type="Proteomes" id="UP000076738"/>
    </source>
</evidence>
<dbReference type="AlphaFoldDB" id="A0A167QBC3"/>
<keyword evidence="6 10" id="KW-0732">Signal</keyword>
<dbReference type="OrthoDB" id="406631at2759"/>
<evidence type="ECO:0000256" key="9">
    <source>
        <dbReference type="SAM" id="MobiDB-lite"/>
    </source>
</evidence>
<dbReference type="EMBL" id="KV417271">
    <property type="protein sequence ID" value="KZO99602.1"/>
    <property type="molecule type" value="Genomic_DNA"/>
</dbReference>
<feature type="region of interest" description="Disordered" evidence="9">
    <location>
        <begin position="470"/>
        <end position="498"/>
    </location>
</feature>
<evidence type="ECO:0000313" key="12">
    <source>
        <dbReference type="EMBL" id="KZO99602.1"/>
    </source>
</evidence>
<comment type="catalytic activity">
    <reaction evidence="1">
        <text>Random hydrolysis of (1-&gt;4)-beta-D-mannosidic linkages in mannans, galactomannans and glucomannans.</text>
        <dbReference type="EC" id="3.2.1.78"/>
    </reaction>
</comment>
<dbReference type="EC" id="3.2.1.78" evidence="4"/>
<dbReference type="Pfam" id="PF01822">
    <property type="entry name" value="WSC"/>
    <property type="match status" value="1"/>
</dbReference>
<dbReference type="SMART" id="SM00321">
    <property type="entry name" value="WSC"/>
    <property type="match status" value="1"/>
</dbReference>
<dbReference type="InterPro" id="IPR002889">
    <property type="entry name" value="WSC_carb-bd"/>
</dbReference>
<dbReference type="InterPro" id="IPR045053">
    <property type="entry name" value="MAN-like"/>
</dbReference>
<dbReference type="GO" id="GO:0005576">
    <property type="term" value="C:extracellular region"/>
    <property type="evidence" value="ECO:0007669"/>
    <property type="project" value="UniProtKB-SubCell"/>
</dbReference>
<keyword evidence="7 12" id="KW-0378">Hydrolase</keyword>
<dbReference type="SUPFAM" id="SSF51445">
    <property type="entry name" value="(Trans)glycosidases"/>
    <property type="match status" value="1"/>
</dbReference>
<dbReference type="Proteomes" id="UP000076738">
    <property type="component" value="Unassembled WGS sequence"/>
</dbReference>
<dbReference type="Gene3D" id="3.20.20.80">
    <property type="entry name" value="Glycosidases"/>
    <property type="match status" value="1"/>
</dbReference>
<feature type="compositionally biased region" description="Low complexity" evidence="9">
    <location>
        <begin position="470"/>
        <end position="497"/>
    </location>
</feature>
<evidence type="ECO:0000256" key="6">
    <source>
        <dbReference type="ARBA" id="ARBA00022729"/>
    </source>
</evidence>
<organism evidence="12 13">
    <name type="scientific">Calocera viscosa (strain TUFC12733)</name>
    <dbReference type="NCBI Taxonomy" id="1330018"/>
    <lineage>
        <taxon>Eukaryota</taxon>
        <taxon>Fungi</taxon>
        <taxon>Dikarya</taxon>
        <taxon>Basidiomycota</taxon>
        <taxon>Agaricomycotina</taxon>
        <taxon>Dacrymycetes</taxon>
        <taxon>Dacrymycetales</taxon>
        <taxon>Dacrymycetaceae</taxon>
        <taxon>Calocera</taxon>
    </lineage>
</organism>
<evidence type="ECO:0000259" key="11">
    <source>
        <dbReference type="PROSITE" id="PS51212"/>
    </source>
</evidence>
<evidence type="ECO:0000256" key="3">
    <source>
        <dbReference type="ARBA" id="ARBA00005641"/>
    </source>
</evidence>
<gene>
    <name evidence="12" type="ORF">CALVIDRAFT_560948</name>
</gene>
<proteinExistence type="inferred from homology"/>
<comment type="similarity">
    <text evidence="3">Belongs to the glycosyl hydrolase 5 (cellulase A) family.</text>
</comment>
<dbReference type="PANTHER" id="PTHR31451">
    <property type="match status" value="1"/>
</dbReference>
<name>A0A167QBC3_CALVF</name>
<evidence type="ECO:0000256" key="5">
    <source>
        <dbReference type="ARBA" id="ARBA00022525"/>
    </source>
</evidence>
<evidence type="ECO:0000256" key="10">
    <source>
        <dbReference type="SAM" id="SignalP"/>
    </source>
</evidence>
<sequence length="585" mass="63662">MYARSVPLLSLLSLLLLLPGTLASLWSFNQTRLFNLHKQWSANLINKRYVTDSQIDSWISGSGPFPYYFQPSYSTSSVSSCNSNENQFPGNTGPSSEDLRKRDDFVSRSGSKLYLDGYEYRPVGPNIYWLGLDENVVPDPSYPTQTRVWEMMGIASAMGANTIRAHTLGISFGNPLSVVTGPNTYNDGAYQAIDFAIMAARVYGLKLIIPLVDNYNWYHGGKYQFVGWAGHSWSGTGAAITPPDVGGFFYNDTNCVQLFMNYITHHLTHVNQYTGIALGNDPTIMMWETGNELSVYQQDDGPPPNAWTQQICGLVKSLAPNHLCMDGTFGIYPDSGQLSNGNVDALTDHFYPASVSRLQTGASYTQNEAGKVYIAGEWDWTGQYGGDDINSFMSAIQNLDGTGDFFWSLFGHDTDCCTLVTHNDGYTMYYPGTTSDMTTRASEIVNHYHSMTNNDPPQILPRVACATTTQSTVPSSTASTSTTTTTTTSSSPTATSTGWSSLGCYVDANSRALPNDETSSTSMTVETCENFCLSAGYTLAGVENGDECWCSSSIQNGATVASPSDCSTTCNGNSNEICGGGWRIK</sequence>
<evidence type="ECO:0000256" key="2">
    <source>
        <dbReference type="ARBA" id="ARBA00004613"/>
    </source>
</evidence>
<feature type="domain" description="WSC" evidence="11">
    <location>
        <begin position="498"/>
        <end position="585"/>
    </location>
</feature>
<dbReference type="PROSITE" id="PS51212">
    <property type="entry name" value="WSC"/>
    <property type="match status" value="1"/>
</dbReference>
<comment type="subcellular location">
    <subcellularLocation>
        <location evidence="2">Secreted</location>
    </subcellularLocation>
</comment>
<dbReference type="PANTHER" id="PTHR31451:SF39">
    <property type="entry name" value="MANNAN ENDO-1,4-BETA-MANNOSIDASE 1"/>
    <property type="match status" value="1"/>
</dbReference>